<keyword evidence="2" id="KW-0808">Transferase</keyword>
<accession>A0A395RTL6</accession>
<feature type="domain" description="Aminoglycoside phosphotransferase" evidence="1">
    <location>
        <begin position="74"/>
        <end position="273"/>
    </location>
</feature>
<comment type="caution">
    <text evidence="2">The sequence shown here is derived from an EMBL/GenBank/DDBJ whole genome shotgun (WGS) entry which is preliminary data.</text>
</comment>
<proteinExistence type="predicted"/>
<dbReference type="Proteomes" id="UP000266152">
    <property type="component" value="Unassembled WGS sequence"/>
</dbReference>
<dbReference type="STRING" id="5514.A0A395RTL6"/>
<protein>
    <submittedName>
        <fullName evidence="2">Kinaselike domain</fullName>
    </submittedName>
</protein>
<name>A0A395RTL6_FUSSP</name>
<dbReference type="PANTHER" id="PTHR21310:SF48">
    <property type="entry name" value="AMINOGLYCOSIDE PHOSPHOTRANSFERASE DOMAIN-CONTAINING PROTEIN"/>
    <property type="match status" value="1"/>
</dbReference>
<dbReference type="PANTHER" id="PTHR21310">
    <property type="entry name" value="AMINOGLYCOSIDE PHOSPHOTRANSFERASE-RELATED-RELATED"/>
    <property type="match status" value="1"/>
</dbReference>
<gene>
    <name evidence="2" type="ORF">FSPOR_8551</name>
</gene>
<evidence type="ECO:0000313" key="2">
    <source>
        <dbReference type="EMBL" id="RGP63498.1"/>
    </source>
</evidence>
<dbReference type="InterPro" id="IPR051678">
    <property type="entry name" value="AGP_Transferase"/>
</dbReference>
<organism evidence="2 3">
    <name type="scientific">Fusarium sporotrichioides</name>
    <dbReference type="NCBI Taxonomy" id="5514"/>
    <lineage>
        <taxon>Eukaryota</taxon>
        <taxon>Fungi</taxon>
        <taxon>Dikarya</taxon>
        <taxon>Ascomycota</taxon>
        <taxon>Pezizomycotina</taxon>
        <taxon>Sordariomycetes</taxon>
        <taxon>Hypocreomycetidae</taxon>
        <taxon>Hypocreales</taxon>
        <taxon>Nectriaceae</taxon>
        <taxon>Fusarium</taxon>
    </lineage>
</organism>
<dbReference type="EMBL" id="PXOF01000129">
    <property type="protein sequence ID" value="RGP63498.1"/>
    <property type="molecule type" value="Genomic_DNA"/>
</dbReference>
<evidence type="ECO:0000313" key="3">
    <source>
        <dbReference type="Proteomes" id="UP000266152"/>
    </source>
</evidence>
<keyword evidence="2" id="KW-0418">Kinase</keyword>
<evidence type="ECO:0000259" key="1">
    <source>
        <dbReference type="Pfam" id="PF01636"/>
    </source>
</evidence>
<keyword evidence="3" id="KW-1185">Reference proteome</keyword>
<dbReference type="AlphaFoldDB" id="A0A395RTL6"/>
<dbReference type="CDD" id="cd05120">
    <property type="entry name" value="APH_ChoK_like"/>
    <property type="match status" value="1"/>
</dbReference>
<dbReference type="Pfam" id="PF01636">
    <property type="entry name" value="APH"/>
    <property type="match status" value="1"/>
</dbReference>
<sequence length="349" mass="40160">MDPFLDTPIPPDHMFINAPHCRTRREAAQHYLDHTHFTKLQYDEKGQILHHITHPFTLGSITDRQVTRQSSGTICKSVRIGRSDLANEKSNLEQVLRETSVPVPRPHRHFESDGFEHLVMDSMPGTTLEQVWPRLSHLERESVADQVVLLIQKLRELHSAHIKTTLVLRRPVPASLKDVTDLNMERIKPSLSNEHIVAFVKTKSAMMEQQSNVFTHGDLDSSNILIADKRVCGLIDLESSGFFPPYWEWMMVRRLLHTLPGDSWFHLLEARLGFTHRMDWQAMWEVEQLIMALDTFSQWALTPAGRQTNQARGWAEVVRIVGVDVGKPPAFTYEMATKHPWWLISAPHS</sequence>
<reference evidence="2 3" key="1">
    <citation type="journal article" date="2018" name="PLoS Pathog.">
        <title>Evolution of structural diversity of trichothecenes, a family of toxins produced by plant pathogenic and entomopathogenic fungi.</title>
        <authorList>
            <person name="Proctor R.H."/>
            <person name="McCormick S.P."/>
            <person name="Kim H.S."/>
            <person name="Cardoza R.E."/>
            <person name="Stanley A.M."/>
            <person name="Lindo L."/>
            <person name="Kelly A."/>
            <person name="Brown D.W."/>
            <person name="Lee T."/>
            <person name="Vaughan M.M."/>
            <person name="Alexander N.J."/>
            <person name="Busman M."/>
            <person name="Gutierrez S."/>
        </authorList>
    </citation>
    <scope>NUCLEOTIDE SEQUENCE [LARGE SCALE GENOMIC DNA]</scope>
    <source>
        <strain evidence="2 3">NRRL 3299</strain>
    </source>
</reference>
<dbReference type="InterPro" id="IPR002575">
    <property type="entry name" value="Aminoglycoside_PTrfase"/>
</dbReference>
<dbReference type="GO" id="GO:0016301">
    <property type="term" value="F:kinase activity"/>
    <property type="evidence" value="ECO:0007669"/>
    <property type="project" value="UniProtKB-KW"/>
</dbReference>
<dbReference type="SUPFAM" id="SSF56112">
    <property type="entry name" value="Protein kinase-like (PK-like)"/>
    <property type="match status" value="1"/>
</dbReference>
<dbReference type="InterPro" id="IPR011009">
    <property type="entry name" value="Kinase-like_dom_sf"/>
</dbReference>
<dbReference type="Gene3D" id="3.90.1200.10">
    <property type="match status" value="1"/>
</dbReference>